<dbReference type="RefSeq" id="WP_190694210.1">
    <property type="nucleotide sequence ID" value="NZ_JAMPKX010000010.1"/>
</dbReference>
<dbReference type="InterPro" id="IPR024983">
    <property type="entry name" value="CHAT_dom"/>
</dbReference>
<feature type="signal peptide" evidence="1">
    <location>
        <begin position="1"/>
        <end position="23"/>
    </location>
</feature>
<dbReference type="EMBL" id="JAMPKX010000010">
    <property type="protein sequence ID" value="MEP0949151.1"/>
    <property type="molecule type" value="Genomic_DNA"/>
</dbReference>
<feature type="chain" id="PRO_5045493134" evidence="1">
    <location>
        <begin position="24"/>
        <end position="517"/>
    </location>
</feature>
<reference evidence="3 4" key="1">
    <citation type="submission" date="2022-04" db="EMBL/GenBank/DDBJ databases">
        <title>Positive selection, recombination, and allopatry shape intraspecific diversity of widespread and dominant cyanobacteria.</title>
        <authorList>
            <person name="Wei J."/>
            <person name="Shu W."/>
            <person name="Hu C."/>
        </authorList>
    </citation>
    <scope>NUCLEOTIDE SEQUENCE [LARGE SCALE GENOMIC DNA]</scope>
    <source>
        <strain evidence="3 4">DQ-A4</strain>
    </source>
</reference>
<evidence type="ECO:0000313" key="3">
    <source>
        <dbReference type="EMBL" id="MEP0949151.1"/>
    </source>
</evidence>
<evidence type="ECO:0000259" key="2">
    <source>
        <dbReference type="Pfam" id="PF12770"/>
    </source>
</evidence>
<organism evidence="3 4">
    <name type="scientific">Leptolyngbya subtilissima DQ-A4</name>
    <dbReference type="NCBI Taxonomy" id="2933933"/>
    <lineage>
        <taxon>Bacteria</taxon>
        <taxon>Bacillati</taxon>
        <taxon>Cyanobacteriota</taxon>
        <taxon>Cyanophyceae</taxon>
        <taxon>Leptolyngbyales</taxon>
        <taxon>Leptolyngbyaceae</taxon>
        <taxon>Leptolyngbya group</taxon>
        <taxon>Leptolyngbya</taxon>
    </lineage>
</organism>
<evidence type="ECO:0000313" key="4">
    <source>
        <dbReference type="Proteomes" id="UP001482513"/>
    </source>
</evidence>
<keyword evidence="1" id="KW-0732">Signal</keyword>
<name>A0ABV0K8P9_9CYAN</name>
<dbReference type="Proteomes" id="UP001482513">
    <property type="component" value="Unassembled WGS sequence"/>
</dbReference>
<sequence>MHRLPGFSLLASACLLGAIAPSAPSMYPSTAVSPPNPVLETQRGQSTNYSMVGDPTTADSDSWQLEPRILALSAHTIEEGVELAQLQAQPALTATETRRRDHLLSRQDELRAEFRQFRDRPEVQAAIAQLRDTTNGQTIEIDHFNTLQSSLINLDTNAVLLYPLILPDRLELILITPYGAPIRRPVLVSATDLNRTIAELGQALQNPHLDATAPAQQLYRWLIADLENDLTAAQAETILYAPNGALRYIPLASLHDGQQWLAERFAVSHITAASLVNFTARPSYHPDRLKLLAAACVQCNFELNGFRFADLPSAGVEVKTLAAQIPNTELRLNTNFSASALRTLMGDYPIVHLATHAKFVPGRASESFIVTGDGSAVSLRDIASWNLPNTDLVVLSACETAVGETQLGSGVEILGFGYQMQTAGAKAAIASLWQVSDGGTQVLMNAFYTGLQVGYTKAEALQLAQQTLIDGDFTIARTGDRADINLVTARSDLPRAVSDNLSHPYYWAPFILIGNGL</sequence>
<evidence type="ECO:0000256" key="1">
    <source>
        <dbReference type="SAM" id="SignalP"/>
    </source>
</evidence>
<gene>
    <name evidence="3" type="ORF">NC992_19890</name>
</gene>
<feature type="domain" description="CHAT" evidence="2">
    <location>
        <begin position="213"/>
        <end position="515"/>
    </location>
</feature>
<proteinExistence type="predicted"/>
<keyword evidence="4" id="KW-1185">Reference proteome</keyword>
<protein>
    <submittedName>
        <fullName evidence="3">CHAT domain-containing protein</fullName>
    </submittedName>
</protein>
<accession>A0ABV0K8P9</accession>
<comment type="caution">
    <text evidence="3">The sequence shown here is derived from an EMBL/GenBank/DDBJ whole genome shotgun (WGS) entry which is preliminary data.</text>
</comment>
<dbReference type="Pfam" id="PF12770">
    <property type="entry name" value="CHAT"/>
    <property type="match status" value="1"/>
</dbReference>